<reference evidence="3" key="1">
    <citation type="submission" date="2014-07" db="EMBL/GenBank/DDBJ databases">
        <authorList>
            <person name="Hornung V.Bastian."/>
        </authorList>
    </citation>
    <scope>NUCLEOTIDE SEQUENCE</scope>
    <source>
        <strain evidence="3">PCE-S</strain>
    </source>
</reference>
<dbReference type="PATRIC" id="fig|49338.4.peg.5152"/>
<dbReference type="Gene3D" id="2.60.40.1630">
    <property type="entry name" value="bacillus anthracis domain"/>
    <property type="match status" value="1"/>
</dbReference>
<accession>A0A098B8J0</accession>
<evidence type="ECO:0000256" key="1">
    <source>
        <dbReference type="SAM" id="Phobius"/>
    </source>
</evidence>
<dbReference type="AlphaFoldDB" id="A0A098B8J0"/>
<keyword evidence="1" id="KW-0812">Transmembrane</keyword>
<gene>
    <name evidence="3" type="ORF">DPCES_4789</name>
</gene>
<protein>
    <recommendedName>
        <fullName evidence="2">DUF4179 domain-containing protein</fullName>
    </recommendedName>
</protein>
<feature type="domain" description="DUF4179" evidence="2">
    <location>
        <begin position="43"/>
        <end position="135"/>
    </location>
</feature>
<keyword evidence="1" id="KW-0472">Membrane</keyword>
<keyword evidence="1" id="KW-1133">Transmembrane helix</keyword>
<evidence type="ECO:0000259" key="2">
    <source>
        <dbReference type="Pfam" id="PF13786"/>
    </source>
</evidence>
<evidence type="ECO:0000313" key="3">
    <source>
        <dbReference type="EMBL" id="CDX04675.1"/>
    </source>
</evidence>
<sequence>MEHRNFDQFLKNQAKGEPINVPPGFAERMDSLMANLPEKTQRMRRIPKKILLVAAGFIVFASMSVAASPFVGEMTSGVIGYFNAPRDFKYISKQAVYEQYNSQMGVSVSDQGIKVTVDNLAVDDSYINVFYTVESEKPIRLLGDEETIEQWRINWTAPHFWFKEDGRYIEPPAQNEIDAYLEDPYTLIGMQRFAVVGTLGDTVNLEIYADEIFGKEGRWHIPLSVDKSSVAVESLTVTPKLKAKVSTGWNGEYKHDITVEKVSISPFGNQIVLSERAENTFSQFALRDEQGRYLTVIPTATYGGNFFIKVTNNFEFIGGRTDMKELTLIPIVTGDEDDGLPAPQLMSAEIGSYPIFMPESELGGYVMEDLELTSEKAVATFRQEGAVGISYPDLRLLGEDGDNLSFTAFHDDSYDRETGKITITLTFKDASEEDIAKVKKVGYYARPMKLNEHEAVRIKLAE</sequence>
<name>A0A098B8J0_DESHA</name>
<dbReference type="EMBL" id="LK996017">
    <property type="protein sequence ID" value="CDX04675.1"/>
    <property type="molecule type" value="Genomic_DNA"/>
</dbReference>
<feature type="transmembrane region" description="Helical" evidence="1">
    <location>
        <begin position="50"/>
        <end position="71"/>
    </location>
</feature>
<dbReference type="Pfam" id="PF13786">
    <property type="entry name" value="DUF4179"/>
    <property type="match status" value="1"/>
</dbReference>
<dbReference type="InterPro" id="IPR025436">
    <property type="entry name" value="DUF4179"/>
</dbReference>
<proteinExistence type="predicted"/>
<organism evidence="3">
    <name type="scientific">Desulfitobacterium hafniense</name>
    <name type="common">Desulfitobacterium frappieri</name>
    <dbReference type="NCBI Taxonomy" id="49338"/>
    <lineage>
        <taxon>Bacteria</taxon>
        <taxon>Bacillati</taxon>
        <taxon>Bacillota</taxon>
        <taxon>Clostridia</taxon>
        <taxon>Eubacteriales</taxon>
        <taxon>Desulfitobacteriaceae</taxon>
        <taxon>Desulfitobacterium</taxon>
    </lineage>
</organism>
<dbReference type="RefSeq" id="WP_144677072.1">
    <property type="nucleotide sequence ID" value="NZ_LK996017.1"/>
</dbReference>